<dbReference type="EMBL" id="KE124738">
    <property type="protein sequence ID" value="EWC73872.1"/>
    <property type="molecule type" value="Genomic_DNA"/>
</dbReference>
<dbReference type="Proteomes" id="UP000030697">
    <property type="component" value="Unassembled WGS sequence"/>
</dbReference>
<name>W7J4J5_PLAFA</name>
<organism evidence="1 2">
    <name type="scientific">Plasmodium falciparum UGT5.1</name>
    <dbReference type="NCBI Taxonomy" id="1237627"/>
    <lineage>
        <taxon>Eukaryota</taxon>
        <taxon>Sar</taxon>
        <taxon>Alveolata</taxon>
        <taxon>Apicomplexa</taxon>
        <taxon>Aconoidasida</taxon>
        <taxon>Haemosporida</taxon>
        <taxon>Plasmodiidae</taxon>
        <taxon>Plasmodium</taxon>
        <taxon>Plasmodium (Laverania)</taxon>
    </lineage>
</organism>
<evidence type="ECO:0000313" key="1">
    <source>
        <dbReference type="EMBL" id="EWC73872.1"/>
    </source>
</evidence>
<reference evidence="1 2" key="1">
    <citation type="submission" date="2013-02" db="EMBL/GenBank/DDBJ databases">
        <title>The Genome Sequence of Plasmodium falciparum UGT5.1.</title>
        <authorList>
            <consortium name="The Broad Institute Genome Sequencing Platform"/>
            <consortium name="The Broad Institute Genome Sequencing Center for Infectious Disease"/>
            <person name="Neafsey D."/>
            <person name="Cheeseman I."/>
            <person name="Volkman S."/>
            <person name="Adams J."/>
            <person name="Walker B."/>
            <person name="Young S.K."/>
            <person name="Zeng Q."/>
            <person name="Gargeya S."/>
            <person name="Fitzgerald M."/>
            <person name="Haas B."/>
            <person name="Abouelleil A."/>
            <person name="Alvarado L."/>
            <person name="Arachchi H.M."/>
            <person name="Berlin A.M."/>
            <person name="Chapman S.B."/>
            <person name="Dewar J."/>
            <person name="Goldberg J."/>
            <person name="Griggs A."/>
            <person name="Gujja S."/>
            <person name="Hansen M."/>
            <person name="Howarth C."/>
            <person name="Imamovic A."/>
            <person name="Larimer J."/>
            <person name="McCowan C."/>
            <person name="Murphy C."/>
            <person name="Neiman D."/>
            <person name="Pearson M."/>
            <person name="Priest M."/>
            <person name="Roberts A."/>
            <person name="Saif S."/>
            <person name="Shea T."/>
            <person name="Sisk P."/>
            <person name="Sykes S."/>
            <person name="Wortman J."/>
            <person name="Nusbaum C."/>
            <person name="Birren B."/>
        </authorList>
    </citation>
    <scope>NUCLEOTIDE SEQUENCE [LARGE SCALE GENOMIC DNA]</scope>
    <source>
        <strain evidence="1 2">UGT5.1</strain>
    </source>
</reference>
<evidence type="ECO:0000313" key="2">
    <source>
        <dbReference type="Proteomes" id="UP000030697"/>
    </source>
</evidence>
<dbReference type="AlphaFoldDB" id="W7J4J5"/>
<gene>
    <name evidence="1" type="ORF">C923_05452</name>
</gene>
<accession>W7J4J5</accession>
<proteinExistence type="predicted"/>
<sequence>MKRTDDKIILLWCGEIVKNIKNKKITKYSLRNKKNEDISLKEENYKDAPYVVKSSCVDNENIYCPNNMCLINYIYKKCRLLQKCLFYKIYISQLKNKKLKQLKEYIYLAKDKKNLHTRKLIYIKRRTI</sequence>
<protein>
    <submittedName>
        <fullName evidence="1">Uncharacterized protein</fullName>
    </submittedName>
</protein>